<dbReference type="InterPro" id="IPR010835">
    <property type="entry name" value="DUF1439"/>
</dbReference>
<gene>
    <name evidence="1" type="ORF">SAMN05216551_103307</name>
</gene>
<dbReference type="EMBL" id="FNLO01000003">
    <property type="protein sequence ID" value="SDV47800.1"/>
    <property type="molecule type" value="Genomic_DNA"/>
</dbReference>
<dbReference type="STRING" id="1770053.SAMN05216551_103307"/>
<proteinExistence type="predicted"/>
<dbReference type="OrthoDB" id="8535650at2"/>
<keyword evidence="2" id="KW-1185">Reference proteome</keyword>
<dbReference type="Pfam" id="PF07273">
    <property type="entry name" value="DUF1439"/>
    <property type="match status" value="1"/>
</dbReference>
<dbReference type="Proteomes" id="UP000243719">
    <property type="component" value="Unassembled WGS sequence"/>
</dbReference>
<reference evidence="2" key="1">
    <citation type="submission" date="2016-09" db="EMBL/GenBank/DDBJ databases">
        <authorList>
            <person name="Varghese N."/>
            <person name="Submissions S."/>
        </authorList>
    </citation>
    <scope>NUCLEOTIDE SEQUENCE [LARGE SCALE GENOMIC DNA]</scope>
    <source>
        <strain evidence="2">JS23</strain>
    </source>
</reference>
<dbReference type="Gene3D" id="3.15.10.40">
    <property type="entry name" value="Uncharacterised protein PF07273, DUF1439"/>
    <property type="match status" value="1"/>
</dbReference>
<protein>
    <recommendedName>
        <fullName evidence="3">DUF1439 domain-containing protein</fullName>
    </recommendedName>
</protein>
<dbReference type="AlphaFoldDB" id="A0A1H2PMJ4"/>
<accession>A0A1H2PMJ4</accession>
<organism evidence="1 2">
    <name type="scientific">Chitinasiproducens palmae</name>
    <dbReference type="NCBI Taxonomy" id="1770053"/>
    <lineage>
        <taxon>Bacteria</taxon>
        <taxon>Pseudomonadati</taxon>
        <taxon>Pseudomonadota</taxon>
        <taxon>Betaproteobacteria</taxon>
        <taxon>Burkholderiales</taxon>
        <taxon>Burkholderiaceae</taxon>
        <taxon>Chitinasiproducens</taxon>
    </lineage>
</organism>
<sequence length="218" mass="23318">MPGRQGASGTAAASGKISGIAATPAAMTFDPLPRRRLLKAGVFAGLACALPGARSQTFPFIPQQYTFSRAQLQRAVERKFPYRQQVAQIADLTLTDPRLTLLPDNNRLAIDVAARVATALLAQPAAGALRLSATPAYDADARAIVLRNAAVDRIDMGDYAGPYTGQINTAIASLVQSLLENYPVHTFKPEELSFAGVHYRPGTMTVLRDGVRVTIVEQ</sequence>
<evidence type="ECO:0000313" key="2">
    <source>
        <dbReference type="Proteomes" id="UP000243719"/>
    </source>
</evidence>
<evidence type="ECO:0000313" key="1">
    <source>
        <dbReference type="EMBL" id="SDV47800.1"/>
    </source>
</evidence>
<evidence type="ECO:0008006" key="3">
    <source>
        <dbReference type="Google" id="ProtNLM"/>
    </source>
</evidence>
<name>A0A1H2PMJ4_9BURK</name>